<dbReference type="EMBL" id="SGXA01000001">
    <property type="protein sequence ID" value="RZS75023.1"/>
    <property type="molecule type" value="Genomic_DNA"/>
</dbReference>
<dbReference type="RefSeq" id="WP_130539436.1">
    <property type="nucleotide sequence ID" value="NZ_CP042431.1"/>
</dbReference>
<gene>
    <name evidence="1" type="ORF">EV199_0880</name>
</gene>
<dbReference type="Proteomes" id="UP000293874">
    <property type="component" value="Unassembled WGS sequence"/>
</dbReference>
<name>A0A4Q7N117_9BACT</name>
<proteinExistence type="predicted"/>
<accession>A0A4Q7N117</accession>
<evidence type="ECO:0000313" key="2">
    <source>
        <dbReference type="Proteomes" id="UP000293874"/>
    </source>
</evidence>
<sequence length="269" mass="30050">MMLSTYFNADRISSFRSRILIALPVMLSIMVGSCKKTTLNTGNPATLQVFNALDEEVALRANLSGNHPIQYSTAQLMYNKFYLPNNNVFYIQSFPQPFSVYSETDTLPKDNPVLDIDLDLEKGKVYSLFLHGNKTNAAYTLISDQLPTPVAGDSVTFIRFANFSTGQVMSANLKGEPYGSLIQNLAFKSVSAFIPVKADMSVTDHEIEIRDQTSGTLIATYITYGLNRNSPYWSSPSMWLYKINTLVLTGKPGGSGSDMQMIYQMPHWW</sequence>
<evidence type="ECO:0000313" key="1">
    <source>
        <dbReference type="EMBL" id="RZS75023.1"/>
    </source>
</evidence>
<organism evidence="1 2">
    <name type="scientific">Pseudobacter ginsenosidimutans</name>
    <dbReference type="NCBI Taxonomy" id="661488"/>
    <lineage>
        <taxon>Bacteria</taxon>
        <taxon>Pseudomonadati</taxon>
        <taxon>Bacteroidota</taxon>
        <taxon>Chitinophagia</taxon>
        <taxon>Chitinophagales</taxon>
        <taxon>Chitinophagaceae</taxon>
        <taxon>Pseudobacter</taxon>
    </lineage>
</organism>
<keyword evidence="2" id="KW-1185">Reference proteome</keyword>
<evidence type="ECO:0008006" key="3">
    <source>
        <dbReference type="Google" id="ProtNLM"/>
    </source>
</evidence>
<protein>
    <recommendedName>
        <fullName evidence="3">DUF4397 domain-containing protein</fullName>
    </recommendedName>
</protein>
<reference evidence="1 2" key="1">
    <citation type="submission" date="2019-02" db="EMBL/GenBank/DDBJ databases">
        <title>Genomic Encyclopedia of Type Strains, Phase IV (KMG-IV): sequencing the most valuable type-strain genomes for metagenomic binning, comparative biology and taxonomic classification.</title>
        <authorList>
            <person name="Goeker M."/>
        </authorList>
    </citation>
    <scope>NUCLEOTIDE SEQUENCE [LARGE SCALE GENOMIC DNA]</scope>
    <source>
        <strain evidence="1 2">DSM 18116</strain>
    </source>
</reference>
<comment type="caution">
    <text evidence="1">The sequence shown here is derived from an EMBL/GenBank/DDBJ whole genome shotgun (WGS) entry which is preliminary data.</text>
</comment>
<dbReference type="AlphaFoldDB" id="A0A4Q7N117"/>